<dbReference type="InterPro" id="IPR001279">
    <property type="entry name" value="Metallo-B-lactamas"/>
</dbReference>
<dbReference type="GO" id="GO:0016787">
    <property type="term" value="F:hydrolase activity"/>
    <property type="evidence" value="ECO:0007669"/>
    <property type="project" value="UniProtKB-KW"/>
</dbReference>
<dbReference type="SUPFAM" id="SSF56281">
    <property type="entry name" value="Metallo-hydrolase/oxidoreductase"/>
    <property type="match status" value="1"/>
</dbReference>
<evidence type="ECO:0000313" key="8">
    <source>
        <dbReference type="Proteomes" id="UP000249451"/>
    </source>
</evidence>
<evidence type="ECO:0000256" key="3">
    <source>
        <dbReference type="ARBA" id="ARBA00022801"/>
    </source>
</evidence>
<accession>A0A2W5B2U8</accession>
<gene>
    <name evidence="7" type="ORF">DI609_04910</name>
</gene>
<keyword evidence="2" id="KW-0479">Metal-binding</keyword>
<evidence type="ECO:0000313" key="7">
    <source>
        <dbReference type="EMBL" id="PZP01125.1"/>
    </source>
</evidence>
<dbReference type="GO" id="GO:0046872">
    <property type="term" value="F:metal ion binding"/>
    <property type="evidence" value="ECO:0007669"/>
    <property type="project" value="UniProtKB-KW"/>
</dbReference>
<dbReference type="Pfam" id="PF00753">
    <property type="entry name" value="Lactamase_B"/>
    <property type="match status" value="1"/>
</dbReference>
<dbReference type="AlphaFoldDB" id="A0A2W5B2U8"/>
<dbReference type="SMART" id="SM00849">
    <property type="entry name" value="Lactamase_B"/>
    <property type="match status" value="1"/>
</dbReference>
<organism evidence="7 8">
    <name type="scientific">Corynebacterium urealyticum</name>
    <dbReference type="NCBI Taxonomy" id="43771"/>
    <lineage>
        <taxon>Bacteria</taxon>
        <taxon>Bacillati</taxon>
        <taxon>Actinomycetota</taxon>
        <taxon>Actinomycetes</taxon>
        <taxon>Mycobacteriales</taxon>
        <taxon>Corynebacteriaceae</taxon>
        <taxon>Corynebacterium</taxon>
    </lineage>
</organism>
<dbReference type="Gene3D" id="3.60.15.10">
    <property type="entry name" value="Ribonuclease Z/Hydroxyacylglutathione hydrolase-like"/>
    <property type="match status" value="1"/>
</dbReference>
<sequence>MKNSENTGAGAPAPTFELLGFPAGAFQTNCYVLINTDESAAHDGQGRRPATVVDPGHGAHEVISGAAGEHNFYVESIVLTHGHIDHMRDAAEFGVPVHVHDYDRSMLENPGMYTNVLDFARIFDTENMRVPEDIRNLGDEISIGGQTFTVHHMPGHSPGSVMFRIPGLILGGDVLFNGGVGRTDLPGSDPADMTLSLKRLAAEFDDDDVVLPGHGPQTTIGQERKTNPFLHEVG</sequence>
<feature type="region of interest" description="Disordered" evidence="5">
    <location>
        <begin position="212"/>
        <end position="234"/>
    </location>
</feature>
<keyword evidence="4" id="KW-0862">Zinc</keyword>
<proteinExistence type="predicted"/>
<evidence type="ECO:0000256" key="5">
    <source>
        <dbReference type="SAM" id="MobiDB-lite"/>
    </source>
</evidence>
<dbReference type="PANTHER" id="PTHR46233">
    <property type="entry name" value="HYDROXYACYLGLUTATHIONE HYDROLASE GLOC"/>
    <property type="match status" value="1"/>
</dbReference>
<dbReference type="PANTHER" id="PTHR46233:SF3">
    <property type="entry name" value="HYDROXYACYLGLUTATHIONE HYDROLASE GLOC"/>
    <property type="match status" value="1"/>
</dbReference>
<evidence type="ECO:0000256" key="4">
    <source>
        <dbReference type="ARBA" id="ARBA00022833"/>
    </source>
</evidence>
<evidence type="ECO:0000256" key="2">
    <source>
        <dbReference type="ARBA" id="ARBA00022723"/>
    </source>
</evidence>
<feature type="domain" description="Metallo-beta-lactamase" evidence="6">
    <location>
        <begin position="27"/>
        <end position="214"/>
    </location>
</feature>
<evidence type="ECO:0000256" key="1">
    <source>
        <dbReference type="ARBA" id="ARBA00001947"/>
    </source>
</evidence>
<keyword evidence="3 7" id="KW-0378">Hydrolase</keyword>
<comment type="caution">
    <text evidence="7">The sequence shown here is derived from an EMBL/GenBank/DDBJ whole genome shotgun (WGS) entry which is preliminary data.</text>
</comment>
<evidence type="ECO:0000259" key="6">
    <source>
        <dbReference type="SMART" id="SM00849"/>
    </source>
</evidence>
<dbReference type="EMBL" id="QFNY01000091">
    <property type="protein sequence ID" value="PZP01125.1"/>
    <property type="molecule type" value="Genomic_DNA"/>
</dbReference>
<protein>
    <submittedName>
        <fullName evidence="7">MBL fold metallo-hydrolase</fullName>
    </submittedName>
</protein>
<dbReference type="CDD" id="cd06262">
    <property type="entry name" value="metallo-hydrolase-like_MBL-fold"/>
    <property type="match status" value="1"/>
</dbReference>
<dbReference type="InterPro" id="IPR036866">
    <property type="entry name" value="RibonucZ/Hydroxyglut_hydro"/>
</dbReference>
<dbReference type="Proteomes" id="UP000249451">
    <property type="component" value="Unassembled WGS sequence"/>
</dbReference>
<name>A0A2W5B2U8_9CORY</name>
<comment type="cofactor">
    <cofactor evidence="1">
        <name>Zn(2+)</name>
        <dbReference type="ChEBI" id="CHEBI:29105"/>
    </cofactor>
</comment>
<dbReference type="InterPro" id="IPR051453">
    <property type="entry name" value="MBL_Glyoxalase_II"/>
</dbReference>
<reference evidence="7 8" key="1">
    <citation type="submission" date="2017-11" db="EMBL/GenBank/DDBJ databases">
        <title>Infants hospitalized years apart are colonized by the same room-sourced microbial strains.</title>
        <authorList>
            <person name="Brooks B."/>
            <person name="Olm M.R."/>
            <person name="Firek B.A."/>
            <person name="Baker R."/>
            <person name="Thomas B.C."/>
            <person name="Morowitz M.J."/>
            <person name="Banfield J.F."/>
        </authorList>
    </citation>
    <scope>NUCLEOTIDE SEQUENCE [LARGE SCALE GENOMIC DNA]</scope>
    <source>
        <strain evidence="7">S2_012_000_R3_87</strain>
    </source>
</reference>